<sequence>MVDTSAEILTHHWGPIGVGYQLRIIKDPEGLNVSQVLRTVRKAAPKAEADDKMKEAIVSLNTLSHAGFVRMFKELEERGTELGIKAIGVMVATLRDVYIKINLEWVPDGLNPRADDMPDEKDVSIAGSVSGPRPGAARQLGALLTKRVIFFFQSYFLILLIFLTPALVFLALFGGNRESVFGLSVNTRSLPLSMKALYGDAHTFGQHDVAAKDYFDQYRPLVESEDARLRILENATKELLTKAQEDYVAFSQAYLLGGVFKGKRWSSDCFPWIFAAPGVVGLLLSGFVIFPFTETASHAKELQLMTGVSGYLYCLSNFLFDLVVYLAAFVPLAVCFVFLYSLEAQSYGNQLVNAVAFP</sequence>
<evidence type="ECO:0000313" key="1">
    <source>
        <dbReference type="EMBL" id="KAG0423854.1"/>
    </source>
</evidence>
<organism evidence="1 2">
    <name type="scientific">Ixodes persulcatus</name>
    <name type="common">Taiga tick</name>
    <dbReference type="NCBI Taxonomy" id="34615"/>
    <lineage>
        <taxon>Eukaryota</taxon>
        <taxon>Metazoa</taxon>
        <taxon>Ecdysozoa</taxon>
        <taxon>Arthropoda</taxon>
        <taxon>Chelicerata</taxon>
        <taxon>Arachnida</taxon>
        <taxon>Acari</taxon>
        <taxon>Parasitiformes</taxon>
        <taxon>Ixodida</taxon>
        <taxon>Ixodoidea</taxon>
        <taxon>Ixodidae</taxon>
        <taxon>Ixodinae</taxon>
        <taxon>Ixodes</taxon>
    </lineage>
</organism>
<reference evidence="1 2" key="1">
    <citation type="journal article" date="2020" name="Cell">
        <title>Large-Scale Comparative Analyses of Tick Genomes Elucidate Their Genetic Diversity and Vector Capacities.</title>
        <authorList>
            <consortium name="Tick Genome and Microbiome Consortium (TIGMIC)"/>
            <person name="Jia N."/>
            <person name="Wang J."/>
            <person name="Shi W."/>
            <person name="Du L."/>
            <person name="Sun Y."/>
            <person name="Zhan W."/>
            <person name="Jiang J.F."/>
            <person name="Wang Q."/>
            <person name="Zhang B."/>
            <person name="Ji P."/>
            <person name="Bell-Sakyi L."/>
            <person name="Cui X.M."/>
            <person name="Yuan T.T."/>
            <person name="Jiang B.G."/>
            <person name="Yang W.F."/>
            <person name="Lam T.T."/>
            <person name="Chang Q.C."/>
            <person name="Ding S.J."/>
            <person name="Wang X.J."/>
            <person name="Zhu J.G."/>
            <person name="Ruan X.D."/>
            <person name="Zhao L."/>
            <person name="Wei J.T."/>
            <person name="Ye R.Z."/>
            <person name="Que T.C."/>
            <person name="Du C.H."/>
            <person name="Zhou Y.H."/>
            <person name="Cheng J.X."/>
            <person name="Dai P.F."/>
            <person name="Guo W.B."/>
            <person name="Han X.H."/>
            <person name="Huang E.J."/>
            <person name="Li L.F."/>
            <person name="Wei W."/>
            <person name="Gao Y.C."/>
            <person name="Liu J.Z."/>
            <person name="Shao H.Z."/>
            <person name="Wang X."/>
            <person name="Wang C.C."/>
            <person name="Yang T.C."/>
            <person name="Huo Q.B."/>
            <person name="Li W."/>
            <person name="Chen H.Y."/>
            <person name="Chen S.E."/>
            <person name="Zhou L.G."/>
            <person name="Ni X.B."/>
            <person name="Tian J.H."/>
            <person name="Sheng Y."/>
            <person name="Liu T."/>
            <person name="Pan Y.S."/>
            <person name="Xia L.Y."/>
            <person name="Li J."/>
            <person name="Zhao F."/>
            <person name="Cao W.C."/>
        </authorList>
    </citation>
    <scope>NUCLEOTIDE SEQUENCE [LARGE SCALE GENOMIC DNA]</scope>
    <source>
        <strain evidence="1">Iper-2018</strain>
    </source>
</reference>
<protein>
    <submittedName>
        <fullName evidence="1">Uncharacterized protein</fullName>
    </submittedName>
</protein>
<accession>A0AC60PSM4</accession>
<keyword evidence="2" id="KW-1185">Reference proteome</keyword>
<comment type="caution">
    <text evidence="1">The sequence shown here is derived from an EMBL/GenBank/DDBJ whole genome shotgun (WGS) entry which is preliminary data.</text>
</comment>
<proteinExistence type="predicted"/>
<dbReference type="EMBL" id="JABSTQ010010047">
    <property type="protein sequence ID" value="KAG0423854.1"/>
    <property type="molecule type" value="Genomic_DNA"/>
</dbReference>
<gene>
    <name evidence="1" type="ORF">HPB47_000385</name>
</gene>
<dbReference type="Proteomes" id="UP000805193">
    <property type="component" value="Unassembled WGS sequence"/>
</dbReference>
<evidence type="ECO:0000313" key="2">
    <source>
        <dbReference type="Proteomes" id="UP000805193"/>
    </source>
</evidence>
<name>A0AC60PSM4_IXOPE</name>